<reference evidence="3 4" key="1">
    <citation type="submission" date="2019-04" db="EMBL/GenBank/DDBJ databases">
        <title>Microbes associate with the intestines of laboratory mice.</title>
        <authorList>
            <person name="Navarre W."/>
            <person name="Wong E."/>
            <person name="Huang K."/>
            <person name="Tropini C."/>
            <person name="Ng K."/>
            <person name="Yu B."/>
        </authorList>
    </citation>
    <scope>NUCLEOTIDE SEQUENCE [LARGE SCALE GENOMIC DNA]</scope>
    <source>
        <strain evidence="3 4">NM07_P-09</strain>
    </source>
</reference>
<dbReference type="AlphaFoldDB" id="A0A4S2F1Q3"/>
<feature type="compositionally biased region" description="Basic and acidic residues" evidence="1">
    <location>
        <begin position="228"/>
        <end position="238"/>
    </location>
</feature>
<evidence type="ECO:0000313" key="3">
    <source>
        <dbReference type="EMBL" id="TGY62267.1"/>
    </source>
</evidence>
<dbReference type="SUPFAM" id="SSF47781">
    <property type="entry name" value="RuvA domain 2-like"/>
    <property type="match status" value="1"/>
</dbReference>
<dbReference type="NCBIfam" id="TIGR03916">
    <property type="entry name" value="rSAM_link_UDG"/>
    <property type="match status" value="1"/>
</dbReference>
<dbReference type="GO" id="GO:0051536">
    <property type="term" value="F:iron-sulfur cluster binding"/>
    <property type="evidence" value="ECO:0007669"/>
    <property type="project" value="InterPro"/>
</dbReference>
<dbReference type="InterPro" id="IPR023874">
    <property type="entry name" value="DNA_rSAM_put"/>
</dbReference>
<dbReference type="Pfam" id="PF04055">
    <property type="entry name" value="Radical_SAM"/>
    <property type="match status" value="1"/>
</dbReference>
<feature type="domain" description="Radical SAM core" evidence="2">
    <location>
        <begin position="59"/>
        <end position="189"/>
    </location>
</feature>
<evidence type="ECO:0000259" key="2">
    <source>
        <dbReference type="Pfam" id="PF04055"/>
    </source>
</evidence>
<dbReference type="InterPro" id="IPR010994">
    <property type="entry name" value="RuvA_2-like"/>
</dbReference>
<proteinExistence type="predicted"/>
<dbReference type="RefSeq" id="WP_136012737.1">
    <property type="nucleotide sequence ID" value="NZ_SRYE01000003.1"/>
</dbReference>
<organism evidence="3 4">
    <name type="scientific">Muricaecibacterium torontonense</name>
    <dbReference type="NCBI Taxonomy" id="3032871"/>
    <lineage>
        <taxon>Bacteria</taxon>
        <taxon>Bacillati</taxon>
        <taxon>Actinomycetota</taxon>
        <taxon>Coriobacteriia</taxon>
        <taxon>Coriobacteriales</taxon>
        <taxon>Atopobiaceae</taxon>
        <taxon>Muricaecibacterium</taxon>
    </lineage>
</organism>
<gene>
    <name evidence="3" type="ORF">E5334_06365</name>
</gene>
<feature type="region of interest" description="Disordered" evidence="1">
    <location>
        <begin position="204"/>
        <end position="238"/>
    </location>
</feature>
<dbReference type="InterPro" id="IPR007197">
    <property type="entry name" value="rSAM"/>
</dbReference>
<comment type="caution">
    <text evidence="3">The sequence shown here is derived from an EMBL/GenBank/DDBJ whole genome shotgun (WGS) entry which is preliminary data.</text>
</comment>
<dbReference type="GO" id="GO:0003824">
    <property type="term" value="F:catalytic activity"/>
    <property type="evidence" value="ECO:0007669"/>
    <property type="project" value="InterPro"/>
</dbReference>
<protein>
    <submittedName>
        <fullName evidence="3">DNA modification/repair radical SAM protein</fullName>
    </submittedName>
</protein>
<dbReference type="PANTHER" id="PTHR21180:SF9">
    <property type="entry name" value="TYPE II SECRETION SYSTEM PROTEIN K"/>
    <property type="match status" value="1"/>
</dbReference>
<dbReference type="SUPFAM" id="SSF102114">
    <property type="entry name" value="Radical SAM enzymes"/>
    <property type="match status" value="1"/>
</dbReference>
<keyword evidence="4" id="KW-1185">Reference proteome</keyword>
<sequence>MDTLSKLSILADAAKYDAACTSSGVDRAPRKGMLGMASSSGCCHSFTPDGRCITLLKVLMSNACTYDCAYCVNRRSAGGLRATFEPKELAALTIDFYKRNYIEGLFLSSGVLGEPNATCERMIETLRLLREDYRFNGYIHAKAIPGVAPELIDRLGRLADRISVNIELPSSASLHTLCPQKQGADILKPMRQIHDTLQQEKLLGAGGKGNSGAGSYLSTVKPPLPAENSHHQLPERTGQRPQLFRSTSASSAFAPAGQATQLIVGASPEDDNHILKLSSSLYKTYGLKRVFFSAYMPVIEDSRLPHPETPVPLRREHRLYQADWLMRFYGFDADELVSPEAPFLDLEVDPKLAWALTHMEQFPIEVNTASKGDLLRVPGIGPVGVRKILRARKSHQLTFDDLNRLKLTLRRACHFLTCGGQRDPQSPAHPEQIRELVIQDAAASSYNRTQRNLQGQLSLF</sequence>
<evidence type="ECO:0000256" key="1">
    <source>
        <dbReference type="SAM" id="MobiDB-lite"/>
    </source>
</evidence>
<accession>A0A4S2F1Q3</accession>
<dbReference type="PANTHER" id="PTHR21180">
    <property type="entry name" value="ENDONUCLEASE/EXONUCLEASE/PHOSPHATASE FAMILY DOMAIN-CONTAINING PROTEIN 1"/>
    <property type="match status" value="1"/>
</dbReference>
<dbReference type="Gene3D" id="1.10.150.320">
    <property type="entry name" value="Photosystem II 12 kDa extrinsic protein"/>
    <property type="match status" value="1"/>
</dbReference>
<dbReference type="InterPro" id="IPR058240">
    <property type="entry name" value="rSAM_sf"/>
</dbReference>
<dbReference type="CDD" id="cd01335">
    <property type="entry name" value="Radical_SAM"/>
    <property type="match status" value="1"/>
</dbReference>
<evidence type="ECO:0000313" key="4">
    <source>
        <dbReference type="Proteomes" id="UP000310263"/>
    </source>
</evidence>
<name>A0A4S2F1Q3_9ACTN</name>
<dbReference type="OrthoDB" id="9801154at2"/>
<dbReference type="Proteomes" id="UP000310263">
    <property type="component" value="Unassembled WGS sequence"/>
</dbReference>
<dbReference type="EMBL" id="SRYE01000003">
    <property type="protein sequence ID" value="TGY62267.1"/>
    <property type="molecule type" value="Genomic_DNA"/>
</dbReference>
<dbReference type="InterPro" id="IPR051675">
    <property type="entry name" value="Endo/Exo/Phosphatase_dom_1"/>
</dbReference>
<dbReference type="SFLD" id="SFLDG01102">
    <property type="entry name" value="Uncharacterised_Radical_SAM_Su"/>
    <property type="match status" value="1"/>
</dbReference>
<dbReference type="SFLD" id="SFLDS00029">
    <property type="entry name" value="Radical_SAM"/>
    <property type="match status" value="1"/>
</dbReference>